<dbReference type="EMBL" id="HBEF01009644">
    <property type="protein sequence ID" value="CAD8333969.1"/>
    <property type="molecule type" value="Transcribed_RNA"/>
</dbReference>
<evidence type="ECO:0000313" key="1">
    <source>
        <dbReference type="EMBL" id="CAD8333969.1"/>
    </source>
</evidence>
<name>A0A7R9ZLI2_9STRA</name>
<accession>A0A7R9ZLI2</accession>
<organism evidence="1">
    <name type="scientific">Craspedostauros australis</name>
    <dbReference type="NCBI Taxonomy" id="1486917"/>
    <lineage>
        <taxon>Eukaryota</taxon>
        <taxon>Sar</taxon>
        <taxon>Stramenopiles</taxon>
        <taxon>Ochrophyta</taxon>
        <taxon>Bacillariophyta</taxon>
        <taxon>Bacillariophyceae</taxon>
        <taxon>Bacillariophycidae</taxon>
        <taxon>Naviculales</taxon>
        <taxon>Naviculaceae</taxon>
        <taxon>Craspedostauros</taxon>
    </lineage>
</organism>
<reference evidence="1" key="1">
    <citation type="submission" date="2021-01" db="EMBL/GenBank/DDBJ databases">
        <authorList>
            <person name="Corre E."/>
            <person name="Pelletier E."/>
            <person name="Niang G."/>
            <person name="Scheremetjew M."/>
            <person name="Finn R."/>
            <person name="Kale V."/>
            <person name="Holt S."/>
            <person name="Cochrane G."/>
            <person name="Meng A."/>
            <person name="Brown T."/>
            <person name="Cohen L."/>
        </authorList>
    </citation>
    <scope>NUCLEOTIDE SEQUENCE</scope>
    <source>
        <strain evidence="1">CCMP3328</strain>
    </source>
</reference>
<sequence>MRLDAPMANTLEEKRPFGIADGTERCESLHAMRLAFGFGLSCEFALSVAAERVCPLDELWLPHRSWRPSTLRHLFSFQALHSTPLHPTASFSFPRFTTALTPQFGFVCIGVALRRCPPLHDKRQRQHNCAIQTLRTLETNT</sequence>
<dbReference type="AlphaFoldDB" id="A0A7R9ZLI2"/>
<gene>
    <name evidence="1" type="ORF">CAUS1442_LOCUS6074</name>
</gene>
<proteinExistence type="predicted"/>
<protein>
    <submittedName>
        <fullName evidence="1">Uncharacterized protein</fullName>
    </submittedName>
</protein>